<feature type="region of interest" description="Disordered" evidence="1">
    <location>
        <begin position="1"/>
        <end position="23"/>
    </location>
</feature>
<evidence type="ECO:0000259" key="2">
    <source>
        <dbReference type="Pfam" id="PF04296"/>
    </source>
</evidence>
<dbReference type="SUPFAM" id="SSF64376">
    <property type="entry name" value="YlxR-like"/>
    <property type="match status" value="1"/>
</dbReference>
<reference evidence="3" key="1">
    <citation type="submission" date="2019-09" db="EMBL/GenBank/DDBJ databases">
        <title>Characterization of Mobilized Colistin Resistance Gene mcr-9 Carrying Colisitin Resistant Salmonella enterica serotype Senftenberg ST14.</title>
        <authorList>
            <person name="Cha M.-H."/>
            <person name="Woo G.-J."/>
        </authorList>
    </citation>
    <scope>NUCLEOTIDE SEQUENCE</scope>
    <source>
        <strain evidence="3">KUFSE-SAL0043</strain>
    </source>
</reference>
<feature type="compositionally biased region" description="Basic and acidic residues" evidence="1">
    <location>
        <begin position="1"/>
        <end position="14"/>
    </location>
</feature>
<accession>A0A8E5IMM9</accession>
<gene>
    <name evidence="3" type="ORF">F1331_24990</name>
</gene>
<name>A0A8E5IMM9_SALET</name>
<dbReference type="Gene3D" id="3.30.1230.10">
    <property type="entry name" value="YlxR-like"/>
    <property type="match status" value="1"/>
</dbReference>
<sequence length="100" mass="10829">MMAEERQHDERSETGKPGPRRQCAGCAKRDFADDLVRVVLDPADGTLAVDLADSRFGRGAHVHASKDCMQKALRGGFAKVFKSKVEGSVESLGEQLSVRG</sequence>
<dbReference type="PANTHER" id="PTHR34215:SF1">
    <property type="entry name" value="YLXR DOMAIN-CONTAINING PROTEIN"/>
    <property type="match status" value="1"/>
</dbReference>
<protein>
    <submittedName>
        <fullName evidence="3">YlxR family protein</fullName>
    </submittedName>
</protein>
<dbReference type="PANTHER" id="PTHR34215">
    <property type="entry name" value="BLL0784 PROTEIN"/>
    <property type="match status" value="1"/>
</dbReference>
<dbReference type="InterPro" id="IPR007393">
    <property type="entry name" value="YlxR_dom"/>
</dbReference>
<feature type="domain" description="YlxR" evidence="2">
    <location>
        <begin position="21"/>
        <end position="91"/>
    </location>
</feature>
<organism evidence="3">
    <name type="scientific">Salmonella enterica subsp. enterica serovar Dessau</name>
    <dbReference type="NCBI Taxonomy" id="2564349"/>
    <lineage>
        <taxon>Bacteria</taxon>
        <taxon>Pseudomonadati</taxon>
        <taxon>Pseudomonadota</taxon>
        <taxon>Gammaproteobacteria</taxon>
        <taxon>Enterobacterales</taxon>
        <taxon>Enterobacteriaceae</taxon>
        <taxon>Salmonella</taxon>
    </lineage>
</organism>
<evidence type="ECO:0000256" key="1">
    <source>
        <dbReference type="SAM" id="MobiDB-lite"/>
    </source>
</evidence>
<evidence type="ECO:0000313" key="3">
    <source>
        <dbReference type="EMBL" id="QUS47041.1"/>
    </source>
</evidence>
<proteinExistence type="predicted"/>
<dbReference type="InterPro" id="IPR035931">
    <property type="entry name" value="YlxR-like_sf"/>
</dbReference>
<dbReference type="AlphaFoldDB" id="A0A8E5IMM9"/>
<dbReference type="EMBL" id="CP043765">
    <property type="protein sequence ID" value="QUS47041.1"/>
    <property type="molecule type" value="Genomic_DNA"/>
</dbReference>
<dbReference type="Pfam" id="PF04296">
    <property type="entry name" value="YlxR"/>
    <property type="match status" value="1"/>
</dbReference>
<dbReference type="InterPro" id="IPR037465">
    <property type="entry name" value="YlxR"/>
</dbReference>